<accession>A0A1M4ZT61</accession>
<evidence type="ECO:0000313" key="2">
    <source>
        <dbReference type="Proteomes" id="UP000184048"/>
    </source>
</evidence>
<keyword evidence="2" id="KW-1185">Reference proteome</keyword>
<name>A0A1M4ZT61_9BACT</name>
<evidence type="ECO:0000313" key="1">
    <source>
        <dbReference type="EMBL" id="SHF21171.1"/>
    </source>
</evidence>
<gene>
    <name evidence="1" type="ORF">SAMN02745131_02065</name>
</gene>
<reference evidence="1 2" key="1">
    <citation type="submission" date="2016-11" db="EMBL/GenBank/DDBJ databases">
        <authorList>
            <person name="Jaros S."/>
            <person name="Januszkiewicz K."/>
            <person name="Wedrychowicz H."/>
        </authorList>
    </citation>
    <scope>NUCLEOTIDE SEQUENCE [LARGE SCALE GENOMIC DNA]</scope>
    <source>
        <strain evidence="1 2">DSM 18119</strain>
    </source>
</reference>
<dbReference type="AlphaFoldDB" id="A0A1M4ZT61"/>
<sequence length="102" mass="10592">MKTISLSSIAFACLCLFNSCTKESSEISTSTSFTNLSSARVAAPGTLPQNGTGNNDVVPEMTITYNPNPGIVNQPVTVTASLAGTNIPDCGKLQLQQLINGN</sequence>
<organism evidence="1 2">
    <name type="scientific">Flavisolibacter ginsengisoli DSM 18119</name>
    <dbReference type="NCBI Taxonomy" id="1121884"/>
    <lineage>
        <taxon>Bacteria</taxon>
        <taxon>Pseudomonadati</taxon>
        <taxon>Bacteroidota</taxon>
        <taxon>Chitinophagia</taxon>
        <taxon>Chitinophagales</taxon>
        <taxon>Chitinophagaceae</taxon>
        <taxon>Flavisolibacter</taxon>
    </lineage>
</organism>
<dbReference type="EMBL" id="FQUU01000007">
    <property type="protein sequence ID" value="SHF21171.1"/>
    <property type="molecule type" value="Genomic_DNA"/>
</dbReference>
<protein>
    <submittedName>
        <fullName evidence="1">Uncharacterized protein</fullName>
    </submittedName>
</protein>
<proteinExistence type="predicted"/>
<dbReference type="RefSeq" id="WP_072835252.1">
    <property type="nucleotide sequence ID" value="NZ_FQUU01000007.1"/>
</dbReference>
<dbReference type="Proteomes" id="UP000184048">
    <property type="component" value="Unassembled WGS sequence"/>
</dbReference>